<keyword evidence="1" id="KW-1133">Transmembrane helix</keyword>
<dbReference type="EMBL" id="DPVV01000186">
    <property type="protein sequence ID" value="HCL01852.1"/>
    <property type="molecule type" value="Genomic_DNA"/>
</dbReference>
<dbReference type="Proteomes" id="UP000262969">
    <property type="component" value="Unassembled WGS sequence"/>
</dbReference>
<reference evidence="2 3" key="1">
    <citation type="journal article" date="2018" name="Nat. Biotechnol.">
        <title>A standardized bacterial taxonomy based on genome phylogeny substantially revises the tree of life.</title>
        <authorList>
            <person name="Parks D.H."/>
            <person name="Chuvochina M."/>
            <person name="Waite D.W."/>
            <person name="Rinke C."/>
            <person name="Skarshewski A."/>
            <person name="Chaumeil P.A."/>
            <person name="Hugenholtz P."/>
        </authorList>
    </citation>
    <scope>NUCLEOTIDE SEQUENCE [LARGE SCALE GENOMIC DNA]</scope>
    <source>
        <strain evidence="2">UBA11728</strain>
    </source>
</reference>
<gene>
    <name evidence="2" type="ORF">DHW61_05455</name>
</gene>
<accession>A0A3D2X418</accession>
<sequence>MNKKTYKELYDAQLIDIEVVKTDSKDSIDPERVCEKIGADSWTVYEAIPDISELNIFIKAREVKHLKTIKSCVVFFTVITLLNILMTIFLFYKL</sequence>
<evidence type="ECO:0000313" key="2">
    <source>
        <dbReference type="EMBL" id="HCL01852.1"/>
    </source>
</evidence>
<keyword evidence="1" id="KW-0812">Transmembrane</keyword>
<comment type="caution">
    <text evidence="2">The sequence shown here is derived from an EMBL/GenBank/DDBJ whole genome shotgun (WGS) entry which is preliminary data.</text>
</comment>
<dbReference type="AlphaFoldDB" id="A0A3D2X418"/>
<proteinExistence type="predicted"/>
<evidence type="ECO:0000256" key="1">
    <source>
        <dbReference type="SAM" id="Phobius"/>
    </source>
</evidence>
<protein>
    <submittedName>
        <fullName evidence="2">Uncharacterized protein</fullName>
    </submittedName>
</protein>
<organism evidence="2 3">
    <name type="scientific">Lachnoclostridium phytofermentans</name>
    <dbReference type="NCBI Taxonomy" id="66219"/>
    <lineage>
        <taxon>Bacteria</taxon>
        <taxon>Bacillati</taxon>
        <taxon>Bacillota</taxon>
        <taxon>Clostridia</taxon>
        <taxon>Lachnospirales</taxon>
        <taxon>Lachnospiraceae</taxon>
    </lineage>
</organism>
<keyword evidence="1" id="KW-0472">Membrane</keyword>
<evidence type="ECO:0000313" key="3">
    <source>
        <dbReference type="Proteomes" id="UP000262969"/>
    </source>
</evidence>
<name>A0A3D2X418_9FIRM</name>
<feature type="transmembrane region" description="Helical" evidence="1">
    <location>
        <begin position="71"/>
        <end position="92"/>
    </location>
</feature>